<keyword evidence="6" id="KW-0067">ATP-binding</keyword>
<dbReference type="Pfam" id="PF04851">
    <property type="entry name" value="ResIII"/>
    <property type="match status" value="1"/>
</dbReference>
<dbReference type="SMART" id="SM00487">
    <property type="entry name" value="DEXDc"/>
    <property type="match status" value="1"/>
</dbReference>
<dbReference type="GO" id="GO:0005524">
    <property type="term" value="F:ATP binding"/>
    <property type="evidence" value="ECO:0007669"/>
    <property type="project" value="InterPro"/>
</dbReference>
<evidence type="ECO:0000256" key="3">
    <source>
        <dbReference type="SAM" id="Coils"/>
    </source>
</evidence>
<dbReference type="PROSITE" id="PS51194">
    <property type="entry name" value="HELICASE_CTER"/>
    <property type="match status" value="1"/>
</dbReference>
<evidence type="ECO:0000313" key="7">
    <source>
        <dbReference type="Proteomes" id="UP000475928"/>
    </source>
</evidence>
<dbReference type="SMART" id="SM00490">
    <property type="entry name" value="HELICc"/>
    <property type="match status" value="1"/>
</dbReference>
<accession>A0A6A0B3Y1</accession>
<keyword evidence="6" id="KW-0547">Nucleotide-binding</keyword>
<keyword evidence="7" id="KW-1185">Reference proteome</keyword>
<feature type="domain" description="Helicase ATP-binding" evidence="4">
    <location>
        <begin position="11"/>
        <end position="154"/>
    </location>
</feature>
<dbReference type="SUPFAM" id="SSF52540">
    <property type="entry name" value="P-loop containing nucleoside triphosphate hydrolases"/>
    <property type="match status" value="2"/>
</dbReference>
<dbReference type="Gene3D" id="3.40.50.300">
    <property type="entry name" value="P-loop containing nucleotide triphosphate hydrolases"/>
    <property type="match status" value="2"/>
</dbReference>
<dbReference type="InterPro" id="IPR014001">
    <property type="entry name" value="Helicase_ATP-bd"/>
</dbReference>
<sequence length="422" mass="48945">MKLTDLQKKAIEKFENKNFGALFMDVGTGKTLTAIELIKSKKNRDFCLFITKASLIKQTRKEFEKHGLDDVKFVSYEAIAMSDRIYIELLDELSMYENIFVIADESTALKNESKTAQRCLEIRKRCKYALIMTATPITKDELDLYNQLEFLSQNILRMSKGDFIKNFYEKITYKKKGESEKSFLKFSDVNKSYLQNILDLIAIYGEINIDFEITETSITVEPDDETADGYLKNRDEFIETITKIGFENGELLNFLQFANKTFSIDKNKNMAVADYARNKKLIVFTNYLEEHRQIVENLDRCFAITGATKLADRERIIQYWKESECAPLIIMLGVGGHGLNLQYTDEIVFSSISFDWEKMEQAKGRISRLGQTARELKHTYILCSSPISEMIQENLAKKQGLINSLENEVKDYFEKEIKNERL</sequence>
<dbReference type="InterPro" id="IPR001650">
    <property type="entry name" value="Helicase_C-like"/>
</dbReference>
<name>A0A6A0B3Y1_9LACT</name>
<evidence type="ECO:0000259" key="5">
    <source>
        <dbReference type="PROSITE" id="PS51194"/>
    </source>
</evidence>
<dbReference type="EMBL" id="BLLH01000001">
    <property type="protein sequence ID" value="GFH39862.1"/>
    <property type="molecule type" value="Genomic_DNA"/>
</dbReference>
<dbReference type="GO" id="GO:0009432">
    <property type="term" value="P:SOS response"/>
    <property type="evidence" value="ECO:0007669"/>
    <property type="project" value="UniProtKB-KW"/>
</dbReference>
<organism evidence="6 7">
    <name type="scientific">Pseudolactococcus insecticola</name>
    <dbReference type="NCBI Taxonomy" id="2709158"/>
    <lineage>
        <taxon>Bacteria</taxon>
        <taxon>Bacillati</taxon>
        <taxon>Bacillota</taxon>
        <taxon>Bacilli</taxon>
        <taxon>Lactobacillales</taxon>
        <taxon>Streptococcaceae</taxon>
        <taxon>Pseudolactococcus</taxon>
    </lineage>
</organism>
<evidence type="ECO:0000256" key="2">
    <source>
        <dbReference type="ARBA" id="ARBA00023236"/>
    </source>
</evidence>
<feature type="coiled-coil region" evidence="3">
    <location>
        <begin position="359"/>
        <end position="415"/>
    </location>
</feature>
<comment type="caution">
    <text evidence="6">The sequence shown here is derived from an EMBL/GenBank/DDBJ whole genome shotgun (WGS) entry which is preliminary data.</text>
</comment>
<keyword evidence="3" id="KW-0175">Coiled coil</keyword>
<dbReference type="Pfam" id="PF00271">
    <property type="entry name" value="Helicase_C"/>
    <property type="match status" value="1"/>
</dbReference>
<evidence type="ECO:0000256" key="1">
    <source>
        <dbReference type="ARBA" id="ARBA00022801"/>
    </source>
</evidence>
<dbReference type="AlphaFoldDB" id="A0A6A0B3Y1"/>
<dbReference type="PANTHER" id="PTHR45766">
    <property type="entry name" value="DNA ANNEALING HELICASE AND ENDONUCLEASE ZRANB3 FAMILY MEMBER"/>
    <property type="match status" value="1"/>
</dbReference>
<dbReference type="PANTHER" id="PTHR45766:SF6">
    <property type="entry name" value="SWI_SNF-RELATED MATRIX-ASSOCIATED ACTIN-DEPENDENT REGULATOR OF CHROMATIN SUBFAMILY A-LIKE PROTEIN 1"/>
    <property type="match status" value="1"/>
</dbReference>
<evidence type="ECO:0000259" key="4">
    <source>
        <dbReference type="PROSITE" id="PS51192"/>
    </source>
</evidence>
<evidence type="ECO:0000313" key="6">
    <source>
        <dbReference type="EMBL" id="GFH39862.1"/>
    </source>
</evidence>
<dbReference type="InterPro" id="IPR027417">
    <property type="entry name" value="P-loop_NTPase"/>
</dbReference>
<dbReference type="GO" id="GO:0016787">
    <property type="term" value="F:hydrolase activity"/>
    <property type="evidence" value="ECO:0007669"/>
    <property type="project" value="UniProtKB-KW"/>
</dbReference>
<feature type="domain" description="Helicase C-terminal" evidence="5">
    <location>
        <begin position="271"/>
        <end position="413"/>
    </location>
</feature>
<dbReference type="GO" id="GO:0003677">
    <property type="term" value="F:DNA binding"/>
    <property type="evidence" value="ECO:0007669"/>
    <property type="project" value="InterPro"/>
</dbReference>
<dbReference type="GO" id="GO:0004386">
    <property type="term" value="F:helicase activity"/>
    <property type="evidence" value="ECO:0007669"/>
    <property type="project" value="UniProtKB-KW"/>
</dbReference>
<dbReference type="Proteomes" id="UP000475928">
    <property type="component" value="Unassembled WGS sequence"/>
</dbReference>
<proteinExistence type="predicted"/>
<keyword evidence="6" id="KW-0347">Helicase</keyword>
<reference evidence="6 7" key="1">
    <citation type="submission" date="2020-02" db="EMBL/GenBank/DDBJ databases">
        <title>Draft genome sequence of Lactococcus sp. Hs20B0-1.</title>
        <authorList>
            <person name="Noda S."/>
            <person name="Yuki M."/>
            <person name="Ohkuma M."/>
        </authorList>
    </citation>
    <scope>NUCLEOTIDE SEQUENCE [LARGE SCALE GENOMIC DNA]</scope>
    <source>
        <strain evidence="6 7">Hs20B0-1</strain>
    </source>
</reference>
<keyword evidence="2" id="KW-0227">DNA damage</keyword>
<gene>
    <name evidence="6" type="ORF">Hs20B_02600</name>
</gene>
<keyword evidence="2" id="KW-0742">SOS response</keyword>
<dbReference type="RefSeq" id="WP_172354836.1">
    <property type="nucleotide sequence ID" value="NZ_BLLH01000001.1"/>
</dbReference>
<protein>
    <submittedName>
        <fullName evidence="6">DEAD/DEAH box helicase</fullName>
    </submittedName>
</protein>
<dbReference type="PROSITE" id="PS51192">
    <property type="entry name" value="HELICASE_ATP_BIND_1"/>
    <property type="match status" value="1"/>
</dbReference>
<keyword evidence="1" id="KW-0378">Hydrolase</keyword>
<dbReference type="InterPro" id="IPR006935">
    <property type="entry name" value="Helicase/UvrB_N"/>
</dbReference>